<evidence type="ECO:0000256" key="1">
    <source>
        <dbReference type="ARBA" id="ARBA00004651"/>
    </source>
</evidence>
<comment type="caution">
    <text evidence="7">The sequence shown here is derived from an EMBL/GenBank/DDBJ whole genome shotgun (WGS) entry which is preliminary data.</text>
</comment>
<protein>
    <submittedName>
        <fullName evidence="7">LysE family translocator</fullName>
    </submittedName>
</protein>
<dbReference type="InterPro" id="IPR001123">
    <property type="entry name" value="LeuE-type"/>
</dbReference>
<feature type="transmembrane region" description="Helical" evidence="6">
    <location>
        <begin position="47"/>
        <end position="80"/>
    </location>
</feature>
<dbReference type="EMBL" id="JBHLUB010000028">
    <property type="protein sequence ID" value="MFC0582053.1"/>
    <property type="molecule type" value="Genomic_DNA"/>
</dbReference>
<dbReference type="PANTHER" id="PTHR30086:SF20">
    <property type="entry name" value="ARGININE EXPORTER PROTEIN ARGO-RELATED"/>
    <property type="match status" value="1"/>
</dbReference>
<name>A0ABV6PAD7_9MICC</name>
<keyword evidence="8" id="KW-1185">Reference proteome</keyword>
<keyword evidence="4 6" id="KW-1133">Transmembrane helix</keyword>
<sequence>MTAVLGFALIAFTLIVVPGPDWAYILAAGARDHVVVPVVSGVMVGYALITLVLVVGLGALVAAVPAVLLGLTVAGSTYLLYLGWKTVRSASAAEYGQVQGALASSSRAYFARGVGVSALNPKALLLFLSILPQFTRVSAEWPMPAQFAALGGIYIVMASLIYLFLGFAADKVLGSRPQVAQILTRVAGIAMICLGVGLIGEQVLEFVS</sequence>
<dbReference type="PANTHER" id="PTHR30086">
    <property type="entry name" value="ARGININE EXPORTER PROTEIN ARGO"/>
    <property type="match status" value="1"/>
</dbReference>
<reference evidence="7 8" key="1">
    <citation type="submission" date="2024-09" db="EMBL/GenBank/DDBJ databases">
        <authorList>
            <person name="Sun Q."/>
            <person name="Mori K."/>
        </authorList>
    </citation>
    <scope>NUCLEOTIDE SEQUENCE [LARGE SCALE GENOMIC DNA]</scope>
    <source>
        <strain evidence="7 8">NCAIM B.02604</strain>
    </source>
</reference>
<proteinExistence type="predicted"/>
<accession>A0ABV6PAD7</accession>
<evidence type="ECO:0000256" key="6">
    <source>
        <dbReference type="SAM" id="Phobius"/>
    </source>
</evidence>
<evidence type="ECO:0000256" key="5">
    <source>
        <dbReference type="ARBA" id="ARBA00023136"/>
    </source>
</evidence>
<feature type="transmembrane region" description="Helical" evidence="6">
    <location>
        <begin position="109"/>
        <end position="131"/>
    </location>
</feature>
<comment type="subcellular location">
    <subcellularLocation>
        <location evidence="1">Cell membrane</location>
        <topology evidence="1">Multi-pass membrane protein</topology>
    </subcellularLocation>
</comment>
<evidence type="ECO:0000313" key="7">
    <source>
        <dbReference type="EMBL" id="MFC0582053.1"/>
    </source>
</evidence>
<evidence type="ECO:0000256" key="3">
    <source>
        <dbReference type="ARBA" id="ARBA00022692"/>
    </source>
</evidence>
<feature type="transmembrane region" description="Helical" evidence="6">
    <location>
        <begin position="182"/>
        <end position="200"/>
    </location>
</feature>
<gene>
    <name evidence="7" type="ORF">ACFFFR_06605</name>
</gene>
<organism evidence="7 8">
    <name type="scientific">Micrococcoides hystricis</name>
    <dbReference type="NCBI Taxonomy" id="1572761"/>
    <lineage>
        <taxon>Bacteria</taxon>
        <taxon>Bacillati</taxon>
        <taxon>Actinomycetota</taxon>
        <taxon>Actinomycetes</taxon>
        <taxon>Micrococcales</taxon>
        <taxon>Micrococcaceae</taxon>
        <taxon>Micrococcoides</taxon>
    </lineage>
</organism>
<keyword evidence="3 6" id="KW-0812">Transmembrane</keyword>
<keyword evidence="5 6" id="KW-0472">Membrane</keyword>
<evidence type="ECO:0000256" key="2">
    <source>
        <dbReference type="ARBA" id="ARBA00022475"/>
    </source>
</evidence>
<dbReference type="Pfam" id="PF01810">
    <property type="entry name" value="LysE"/>
    <property type="match status" value="1"/>
</dbReference>
<keyword evidence="2" id="KW-1003">Cell membrane</keyword>
<dbReference type="Proteomes" id="UP001589862">
    <property type="component" value="Unassembled WGS sequence"/>
</dbReference>
<feature type="transmembrane region" description="Helical" evidence="6">
    <location>
        <begin position="151"/>
        <end position="170"/>
    </location>
</feature>
<evidence type="ECO:0000256" key="4">
    <source>
        <dbReference type="ARBA" id="ARBA00022989"/>
    </source>
</evidence>
<evidence type="ECO:0000313" key="8">
    <source>
        <dbReference type="Proteomes" id="UP001589862"/>
    </source>
</evidence>